<dbReference type="Proteomes" id="UP000803884">
    <property type="component" value="Unassembled WGS sequence"/>
</dbReference>
<keyword evidence="2" id="KW-1185">Reference proteome</keyword>
<sequence length="328" mass="36677">MTLTKHRHVSTSAVVKGLPTGIAFNNGDRLSHDKVGLMQPTPKDTPFDEMRQKMKETGYVFIKGLIPRDDVLRVRENYFSKLADAGMLRAGSGPREGIFNDSMPPDAAAGIGSVSEDRLDTVTQKCFEAHQDPQYLAFLEHPALRNFINDFMRWKQDVLCTRTLLRHSVPGAKSTGIHYDKIFLRKGESEFLTAWVPIGDIAMDGGGLAYLEDSSNIGQITEDEFNTRAAEFSPEQRISAYNVNMAAGGVITEDAADYTEKVGQGRKWLIADYEAGDVVFHDPYMVHTATVNQSERGIIRLSTDLRFYQKGDDLDERWMSAWFPGDGL</sequence>
<dbReference type="PANTHER" id="PTHR40128:SF1">
    <property type="entry name" value="PHYTANOYL-COA HYDROXYLASE"/>
    <property type="match status" value="1"/>
</dbReference>
<dbReference type="InterPro" id="IPR008775">
    <property type="entry name" value="Phytyl_CoA_dOase-like"/>
</dbReference>
<name>A0AB34L255_9PEZI</name>
<dbReference type="PANTHER" id="PTHR40128">
    <property type="entry name" value="EXPRESSED PROTEIN"/>
    <property type="match status" value="1"/>
</dbReference>
<proteinExistence type="predicted"/>
<reference evidence="1 2" key="1">
    <citation type="journal article" date="2020" name="Microbiol. Resour. Announc.">
        <title>Draft Genome Sequence of a Cladosporium Species Isolated from the Mesophotic Ascidian Didemnum maculosum.</title>
        <authorList>
            <person name="Gioti A."/>
            <person name="Siaperas R."/>
            <person name="Nikolaivits E."/>
            <person name="Le Goff G."/>
            <person name="Ouazzani J."/>
            <person name="Kotoulas G."/>
            <person name="Topakas E."/>
        </authorList>
    </citation>
    <scope>NUCLEOTIDE SEQUENCE [LARGE SCALE GENOMIC DNA]</scope>
    <source>
        <strain evidence="1 2">TM138-S3</strain>
    </source>
</reference>
<dbReference type="Pfam" id="PF05721">
    <property type="entry name" value="PhyH"/>
    <property type="match status" value="1"/>
</dbReference>
<dbReference type="AlphaFoldDB" id="A0AB34L255"/>
<evidence type="ECO:0000313" key="1">
    <source>
        <dbReference type="EMBL" id="KAL1589444.1"/>
    </source>
</evidence>
<accession>A0AB34L255</accession>
<dbReference type="SUPFAM" id="SSF51197">
    <property type="entry name" value="Clavaminate synthase-like"/>
    <property type="match status" value="1"/>
</dbReference>
<protein>
    <recommendedName>
        <fullName evidence="3">Phytanoyl-CoA dioxygenase</fullName>
    </recommendedName>
</protein>
<dbReference type="Gene3D" id="2.60.120.620">
    <property type="entry name" value="q2cbj1_9rhob like domain"/>
    <property type="match status" value="1"/>
</dbReference>
<dbReference type="RefSeq" id="XP_069232549.1">
    <property type="nucleotide sequence ID" value="XM_069370453.1"/>
</dbReference>
<dbReference type="GeneID" id="96003291"/>
<gene>
    <name evidence="1" type="ORF">WHR41_01847</name>
</gene>
<dbReference type="EMBL" id="JAAQHG020000004">
    <property type="protein sequence ID" value="KAL1589444.1"/>
    <property type="molecule type" value="Genomic_DNA"/>
</dbReference>
<organism evidence="1 2">
    <name type="scientific">Cladosporium halotolerans</name>
    <dbReference type="NCBI Taxonomy" id="1052096"/>
    <lineage>
        <taxon>Eukaryota</taxon>
        <taxon>Fungi</taxon>
        <taxon>Dikarya</taxon>
        <taxon>Ascomycota</taxon>
        <taxon>Pezizomycotina</taxon>
        <taxon>Dothideomycetes</taxon>
        <taxon>Dothideomycetidae</taxon>
        <taxon>Cladosporiales</taxon>
        <taxon>Cladosporiaceae</taxon>
        <taxon>Cladosporium</taxon>
    </lineage>
</organism>
<evidence type="ECO:0008006" key="3">
    <source>
        <dbReference type="Google" id="ProtNLM"/>
    </source>
</evidence>
<evidence type="ECO:0000313" key="2">
    <source>
        <dbReference type="Proteomes" id="UP000803884"/>
    </source>
</evidence>
<comment type="caution">
    <text evidence="1">The sequence shown here is derived from an EMBL/GenBank/DDBJ whole genome shotgun (WGS) entry which is preliminary data.</text>
</comment>